<keyword evidence="6" id="KW-0819">tRNA processing</keyword>
<dbReference type="InterPro" id="IPR016848">
    <property type="entry name" value="RNase_P/MRP_Rpp29-subunit"/>
</dbReference>
<evidence type="ECO:0000256" key="2">
    <source>
        <dbReference type="ARBA" id="ARBA00004604"/>
    </source>
</evidence>
<comment type="subunit">
    <text evidence="8">Component of nuclear RNase P and RNase MRP ribonucleoproteins. RNase P consists of a catalytic RNA moiety and 10 different protein chains; POP1, POP4, POP5, POP7, RPP14, RPP21, RPP25, RPP30, RPP38 and RPP40. Within the RNase P complex, POP1, POP7 and RPP25 form the 'finger' subcomplex, POP5, RPP14, RPP40 and homodimeric RPP30 form the 'palm' subcomplex, and RPP21, POP4 and RPP38 form the 'wrist' subcomplex. All subunits of the RNase P complex interact with the catalytic RNA. Several subunits of RNase P are also part of the RNase MRP complex. RNase MRP consists of a catalytic RNA moiety and about 8 protein subunits; POP1, POP7, RPP25, RPP30, RPP38, RPP40 and possibly also POP4 and POP5.</text>
</comment>
<dbReference type="SUPFAM" id="SSF101744">
    <property type="entry name" value="Rof/RNase P subunit-like"/>
    <property type="match status" value="1"/>
</dbReference>
<keyword evidence="10" id="KW-1185">Reference proteome</keyword>
<dbReference type="InterPro" id="IPR023534">
    <property type="entry name" value="Rof/RNase_P-like"/>
</dbReference>
<dbReference type="Pfam" id="PF01868">
    <property type="entry name" value="RNase_P-MRP_p29"/>
    <property type="match status" value="1"/>
</dbReference>
<dbReference type="GO" id="GO:0001682">
    <property type="term" value="P:tRNA 5'-leader removal"/>
    <property type="evidence" value="ECO:0007669"/>
    <property type="project" value="InterPro"/>
</dbReference>
<dbReference type="Proteomes" id="UP001279410">
    <property type="component" value="Unassembled WGS sequence"/>
</dbReference>
<comment type="caution">
    <text evidence="9">The sequence shown here is derived from an EMBL/GenBank/DDBJ whole genome shotgun (WGS) entry which is preliminary data.</text>
</comment>
<dbReference type="InterPro" id="IPR002730">
    <property type="entry name" value="Rpp29/RNP1"/>
</dbReference>
<proteinExistence type="inferred from homology"/>
<dbReference type="GO" id="GO:0006364">
    <property type="term" value="P:rRNA processing"/>
    <property type="evidence" value="ECO:0007669"/>
    <property type="project" value="TreeGrafter"/>
</dbReference>
<dbReference type="GO" id="GO:0005730">
    <property type="term" value="C:nucleolus"/>
    <property type="evidence" value="ECO:0007669"/>
    <property type="project" value="UniProtKB-SubCell"/>
</dbReference>
<sequence>MDEALVRARIPQDLVNVLGVESQISSKAEAFTQAFLKNSIQQHTRHDLKSMLSHKAVVLGYSRPKKDKTRRNSKKAKGLNARQKRAMKIFQIKPEHQRYELFLPLHELWRQYIIDLCNGLKPTCSPQNVQQKLLKADFHGAIITVLRSKCPSYVGITGILVQEFKHVFKIITKEDRLKVIPKRNSVFAVEINGFISHIYGSKFEQRAGERSAKRFKPLLAHPQLWGKTSDQGGGCVELWKNSWPGRHKERMMMTKNTAQYKQLQVYQRHCEVGTQNLNKGMTQMMPSREKHG</sequence>
<evidence type="ECO:0000256" key="4">
    <source>
        <dbReference type="ARBA" id="ARBA00016225"/>
    </source>
</evidence>
<evidence type="ECO:0000256" key="1">
    <source>
        <dbReference type="ARBA" id="ARBA00002435"/>
    </source>
</evidence>
<dbReference type="EMBL" id="BRZM01000100">
    <property type="protein sequence ID" value="GLD66996.1"/>
    <property type="molecule type" value="Genomic_DNA"/>
</dbReference>
<evidence type="ECO:0000256" key="6">
    <source>
        <dbReference type="ARBA" id="ARBA00022694"/>
    </source>
</evidence>
<evidence type="ECO:0000256" key="8">
    <source>
        <dbReference type="ARBA" id="ARBA00046486"/>
    </source>
</evidence>
<comment type="similarity">
    <text evidence="3">Belongs to the eukaryotic/archaeal RNase P protein component 1 family.</text>
</comment>
<organism evidence="9 10">
    <name type="scientific">Lates japonicus</name>
    <name type="common">Japanese lates</name>
    <dbReference type="NCBI Taxonomy" id="270547"/>
    <lineage>
        <taxon>Eukaryota</taxon>
        <taxon>Metazoa</taxon>
        <taxon>Chordata</taxon>
        <taxon>Craniata</taxon>
        <taxon>Vertebrata</taxon>
        <taxon>Euteleostomi</taxon>
        <taxon>Actinopterygii</taxon>
        <taxon>Neopterygii</taxon>
        <taxon>Teleostei</taxon>
        <taxon>Neoteleostei</taxon>
        <taxon>Acanthomorphata</taxon>
        <taxon>Carangaria</taxon>
        <taxon>Carangaria incertae sedis</taxon>
        <taxon>Centropomidae</taxon>
        <taxon>Lates</taxon>
    </lineage>
</organism>
<dbReference type="GO" id="GO:0000172">
    <property type="term" value="C:ribonuclease MRP complex"/>
    <property type="evidence" value="ECO:0007669"/>
    <property type="project" value="InterPro"/>
</dbReference>
<dbReference type="PANTHER" id="PTHR13348:SF0">
    <property type="entry name" value="RIBONUCLEASE P PROTEIN SUBUNIT P29"/>
    <property type="match status" value="1"/>
</dbReference>
<gene>
    <name evidence="9" type="ORF">AKAME5_001836600</name>
</gene>
<dbReference type="AlphaFoldDB" id="A0AAD3N8Y6"/>
<dbReference type="GO" id="GO:0033204">
    <property type="term" value="F:ribonuclease P RNA binding"/>
    <property type="evidence" value="ECO:0007669"/>
    <property type="project" value="InterPro"/>
</dbReference>
<dbReference type="InterPro" id="IPR036980">
    <property type="entry name" value="RNase_P/MRP_Rpp29_sf"/>
</dbReference>
<dbReference type="Gene3D" id="2.30.30.210">
    <property type="entry name" value="Ribonuclease P/MRP, subunit p29"/>
    <property type="match status" value="1"/>
</dbReference>
<dbReference type="GO" id="GO:0030677">
    <property type="term" value="C:ribonuclease P complex"/>
    <property type="evidence" value="ECO:0007669"/>
    <property type="project" value="InterPro"/>
</dbReference>
<comment type="function">
    <text evidence="1">Component of ribonuclease P, a ribonucleoprotein complex that generates mature tRNA molecules by cleaving their 5'-ends.</text>
</comment>
<evidence type="ECO:0000313" key="9">
    <source>
        <dbReference type="EMBL" id="GLD66996.1"/>
    </source>
</evidence>
<evidence type="ECO:0000313" key="10">
    <source>
        <dbReference type="Proteomes" id="UP001279410"/>
    </source>
</evidence>
<dbReference type="SMART" id="SM00538">
    <property type="entry name" value="POP4"/>
    <property type="match status" value="1"/>
</dbReference>
<name>A0AAD3N8Y6_LATJO</name>
<evidence type="ECO:0000256" key="5">
    <source>
        <dbReference type="ARBA" id="ARBA00022553"/>
    </source>
</evidence>
<reference evidence="9" key="1">
    <citation type="submission" date="2022-08" db="EMBL/GenBank/DDBJ databases">
        <title>Genome sequencing of akame (Lates japonicus).</title>
        <authorList>
            <person name="Hashiguchi Y."/>
            <person name="Takahashi H."/>
        </authorList>
    </citation>
    <scope>NUCLEOTIDE SEQUENCE</scope>
    <source>
        <strain evidence="9">Kochi</strain>
    </source>
</reference>
<evidence type="ECO:0000256" key="7">
    <source>
        <dbReference type="ARBA" id="ARBA00023242"/>
    </source>
</evidence>
<dbReference type="PANTHER" id="PTHR13348">
    <property type="entry name" value="RIBONUCLEASE P SUBUNIT P29"/>
    <property type="match status" value="1"/>
</dbReference>
<keyword evidence="5" id="KW-0597">Phosphoprotein</keyword>
<comment type="subcellular location">
    <subcellularLocation>
        <location evidence="2">Nucleus</location>
        <location evidence="2">Nucleolus</location>
    </subcellularLocation>
</comment>
<accession>A0AAD3N8Y6</accession>
<dbReference type="FunFam" id="2.30.30.210:FF:000001">
    <property type="entry name" value="Ribonuclease P protein subunit p29"/>
    <property type="match status" value="1"/>
</dbReference>
<protein>
    <recommendedName>
        <fullName evidence="4">Ribonuclease P protein subunit p29</fullName>
    </recommendedName>
</protein>
<keyword evidence="7" id="KW-0539">Nucleus</keyword>
<evidence type="ECO:0000256" key="3">
    <source>
        <dbReference type="ARBA" id="ARBA00006181"/>
    </source>
</evidence>